<reference evidence="4 6" key="1">
    <citation type="submission" date="2015-09" db="EMBL/GenBank/DDBJ databases">
        <authorList>
            <person name="Rodrigo-Torres L."/>
            <person name="Arahal D.R."/>
        </authorList>
    </citation>
    <scope>NUCLEOTIDE SEQUENCE [LARGE SCALE GENOMIC DNA]</scope>
    <source>
        <strain evidence="4 6">CECT 5118</strain>
    </source>
</reference>
<gene>
    <name evidence="4" type="ORF">TL5118_03060</name>
    <name evidence="5" type="ORF">TL5120_03508</name>
</gene>
<dbReference type="OrthoDB" id="7362103at2"/>
<protein>
    <recommendedName>
        <fullName evidence="3">DUF4174 domain-containing protein</fullName>
    </recommendedName>
</protein>
<dbReference type="Proteomes" id="UP000051086">
    <property type="component" value="Unassembled WGS sequence"/>
</dbReference>
<evidence type="ECO:0000313" key="5">
    <source>
        <dbReference type="EMBL" id="CUH73696.1"/>
    </source>
</evidence>
<accession>A0A0P1FLK1</accession>
<evidence type="ECO:0000259" key="3">
    <source>
        <dbReference type="Pfam" id="PF13778"/>
    </source>
</evidence>
<evidence type="ECO:0000313" key="6">
    <source>
        <dbReference type="Proteomes" id="UP000051086"/>
    </source>
</evidence>
<evidence type="ECO:0000256" key="2">
    <source>
        <dbReference type="SAM" id="SignalP"/>
    </source>
</evidence>
<evidence type="ECO:0000313" key="4">
    <source>
        <dbReference type="EMBL" id="CUH69101.1"/>
    </source>
</evidence>
<reference evidence="5 7" key="2">
    <citation type="submission" date="2015-09" db="EMBL/GenBank/DDBJ databases">
        <authorList>
            <consortium name="Swine Surveillance"/>
        </authorList>
    </citation>
    <scope>NUCLEOTIDE SEQUENCE [LARGE SCALE GENOMIC DNA]</scope>
    <source>
        <strain evidence="5 7">5120</strain>
    </source>
</reference>
<evidence type="ECO:0000256" key="1">
    <source>
        <dbReference type="ARBA" id="ARBA00022729"/>
    </source>
</evidence>
<keyword evidence="6" id="KW-1185">Reference proteome</keyword>
<feature type="domain" description="DUF4174" evidence="3">
    <location>
        <begin position="57"/>
        <end position="158"/>
    </location>
</feature>
<proteinExistence type="predicted"/>
<organism evidence="5 7">
    <name type="scientific">Thalassovita autumnalis</name>
    <dbReference type="NCBI Taxonomy" id="2072972"/>
    <lineage>
        <taxon>Bacteria</taxon>
        <taxon>Pseudomonadati</taxon>
        <taxon>Pseudomonadota</taxon>
        <taxon>Alphaproteobacteria</taxon>
        <taxon>Rhodobacterales</taxon>
        <taxon>Roseobacteraceae</taxon>
        <taxon>Thalassovita</taxon>
    </lineage>
</organism>
<evidence type="ECO:0000313" key="7">
    <source>
        <dbReference type="Proteomes" id="UP000051887"/>
    </source>
</evidence>
<dbReference type="RefSeq" id="WP_058244830.1">
    <property type="nucleotide sequence ID" value="NZ_CYSB01000038.1"/>
</dbReference>
<feature type="signal peptide" evidence="2">
    <location>
        <begin position="1"/>
        <end position="22"/>
    </location>
</feature>
<dbReference type="Pfam" id="PF13778">
    <property type="entry name" value="DUF4174"/>
    <property type="match status" value="1"/>
</dbReference>
<name>A0A0P1FLK1_9RHOB</name>
<dbReference type="InterPro" id="IPR025232">
    <property type="entry name" value="DUF4174"/>
</dbReference>
<dbReference type="EMBL" id="CYSC01000041">
    <property type="protein sequence ID" value="CUH73696.1"/>
    <property type="molecule type" value="Genomic_DNA"/>
</dbReference>
<dbReference type="EMBL" id="CYSB01000038">
    <property type="protein sequence ID" value="CUH69101.1"/>
    <property type="molecule type" value="Genomic_DNA"/>
</dbReference>
<feature type="chain" id="PRO_5009792430" description="DUF4174 domain-containing protein" evidence="2">
    <location>
        <begin position="23"/>
        <end position="166"/>
    </location>
</feature>
<sequence>MRRVFGILTFLALPMLGGTSLAAQEATEAEAAPAAATEPGAAAAPALPIVDSADVTLDDFLWVKRPIVVFADAAADPRFVEQMRFLESDIEELLLRDVVVMTDTDRKSGSALRKKLRPRGFMLALIDKDGEVKLRKPAPWTVREITRSIDKWPTRQQEIREQLGKE</sequence>
<dbReference type="AlphaFoldDB" id="A0A0P1FLK1"/>
<dbReference type="Proteomes" id="UP000051887">
    <property type="component" value="Unassembled WGS sequence"/>
</dbReference>
<keyword evidence="1 2" id="KW-0732">Signal</keyword>